<name>A0AC35U3W4_9BILA</name>
<evidence type="ECO:0000313" key="2">
    <source>
        <dbReference type="WBParaSite" id="RSKR_0000696550.1"/>
    </source>
</evidence>
<accession>A0AC35U3W4</accession>
<proteinExistence type="predicted"/>
<reference evidence="2" key="1">
    <citation type="submission" date="2016-11" db="UniProtKB">
        <authorList>
            <consortium name="WormBaseParasite"/>
        </authorList>
    </citation>
    <scope>IDENTIFICATION</scope>
    <source>
        <strain evidence="2">KR3021</strain>
    </source>
</reference>
<sequence>MFNMSSFYFINFIFLEFLNIYLVFGYGYLPPSNNNNNNGPANFVPYIPNNNIALGYPTAYGLGHGYIKSGGNSKGGNLAQSGGGSSATNAFPIRCSNGGAHIGSCRLDDDAICKALGGICINSACCTIPFFADRDKTTTPKPNMIDLEILNKRTKQPIEYESDEGDLESDEIEAEEEVEEEVVQKPKISLKRSGGKAKLKLLELQELSKLIETSKVQNSTTLLPNEITSTTLEPSITTSNYTVNAFTKVCSTGLKPIGPCNEDLSCPTSYSCEASFICCFQF</sequence>
<dbReference type="WBParaSite" id="RSKR_0000696550.1">
    <property type="protein sequence ID" value="RSKR_0000696550.1"/>
    <property type="gene ID" value="RSKR_0000696550"/>
</dbReference>
<organism evidence="1 2">
    <name type="scientific">Rhabditophanes sp. KR3021</name>
    <dbReference type="NCBI Taxonomy" id="114890"/>
    <lineage>
        <taxon>Eukaryota</taxon>
        <taxon>Metazoa</taxon>
        <taxon>Ecdysozoa</taxon>
        <taxon>Nematoda</taxon>
        <taxon>Chromadorea</taxon>
        <taxon>Rhabditida</taxon>
        <taxon>Tylenchina</taxon>
        <taxon>Panagrolaimomorpha</taxon>
        <taxon>Strongyloidoidea</taxon>
        <taxon>Alloionematidae</taxon>
        <taxon>Rhabditophanes</taxon>
    </lineage>
</organism>
<protein>
    <submittedName>
        <fullName evidence="2">WAP domain-containing protein</fullName>
    </submittedName>
</protein>
<evidence type="ECO:0000313" key="1">
    <source>
        <dbReference type="Proteomes" id="UP000095286"/>
    </source>
</evidence>
<dbReference type="Proteomes" id="UP000095286">
    <property type="component" value="Unplaced"/>
</dbReference>